<keyword evidence="5 10" id="KW-0378">Hydrolase</keyword>
<dbReference type="Gene3D" id="1.10.8.60">
    <property type="match status" value="1"/>
</dbReference>
<dbReference type="InterPro" id="IPR014721">
    <property type="entry name" value="Ribsml_uS5_D2-typ_fold_subgr"/>
</dbReference>
<dbReference type="STRING" id="984262.SGRA_0072"/>
<dbReference type="OrthoDB" id="9803599at2"/>
<dbReference type="PIRSF" id="PIRSF001174">
    <property type="entry name" value="Lon_proteas"/>
    <property type="match status" value="1"/>
</dbReference>
<dbReference type="InterPro" id="IPR046336">
    <property type="entry name" value="Lon_prtase_N_sf"/>
</dbReference>
<evidence type="ECO:0000256" key="8">
    <source>
        <dbReference type="ARBA" id="ARBA00023016"/>
    </source>
</evidence>
<dbReference type="Pfam" id="PF02190">
    <property type="entry name" value="LON_substr_bdg"/>
    <property type="match status" value="1"/>
</dbReference>
<evidence type="ECO:0000259" key="17">
    <source>
        <dbReference type="PROSITE" id="PS51787"/>
    </source>
</evidence>
<name>H6L4D8_SAPGL</name>
<dbReference type="SUPFAM" id="SSF54211">
    <property type="entry name" value="Ribosomal protein S5 domain 2-like"/>
    <property type="match status" value="1"/>
</dbReference>
<evidence type="ECO:0000256" key="11">
    <source>
        <dbReference type="PIRNR" id="PIRNR001174"/>
    </source>
</evidence>
<dbReference type="Gene3D" id="2.30.130.40">
    <property type="entry name" value="LON domain-like"/>
    <property type="match status" value="1"/>
</dbReference>
<comment type="function">
    <text evidence="10">ATP-dependent serine protease that mediates the selective degradation of mutant and abnormal proteins as well as certain short-lived regulatory proteins. Required for cellular homeostasis and for survival from DNA damage and developmental changes induced by stress. Degrades polypeptides processively to yield small peptide fragments that are 5 to 10 amino acids long. Binds to DNA in a double-stranded, site-specific manner.</text>
</comment>
<dbReference type="Pfam" id="PF00004">
    <property type="entry name" value="AAA"/>
    <property type="match status" value="1"/>
</dbReference>
<evidence type="ECO:0000256" key="13">
    <source>
        <dbReference type="PIRSR" id="PIRSR001174-2"/>
    </source>
</evidence>
<dbReference type="InterPro" id="IPR020568">
    <property type="entry name" value="Ribosomal_Su5_D2-typ_SF"/>
</dbReference>
<dbReference type="InterPro" id="IPR027417">
    <property type="entry name" value="P-loop_NTPase"/>
</dbReference>
<evidence type="ECO:0000256" key="15">
    <source>
        <dbReference type="RuleBase" id="RU000591"/>
    </source>
</evidence>
<evidence type="ECO:0000256" key="3">
    <source>
        <dbReference type="ARBA" id="ARBA00022670"/>
    </source>
</evidence>
<dbReference type="PROSITE" id="PS51786">
    <property type="entry name" value="LON_PROTEOLYTIC"/>
    <property type="match status" value="1"/>
</dbReference>
<dbReference type="Gene3D" id="1.20.58.1480">
    <property type="match status" value="1"/>
</dbReference>
<dbReference type="SMART" id="SM00382">
    <property type="entry name" value="AAA"/>
    <property type="match status" value="1"/>
</dbReference>
<dbReference type="HAMAP" id="MF_01973">
    <property type="entry name" value="lon_bact"/>
    <property type="match status" value="1"/>
</dbReference>
<dbReference type="CDD" id="cd19500">
    <property type="entry name" value="RecA-like_Lon"/>
    <property type="match status" value="1"/>
</dbReference>
<evidence type="ECO:0000256" key="10">
    <source>
        <dbReference type="HAMAP-Rule" id="MF_01973"/>
    </source>
</evidence>
<dbReference type="GO" id="GO:0043565">
    <property type="term" value="F:sequence-specific DNA binding"/>
    <property type="evidence" value="ECO:0007669"/>
    <property type="project" value="UniProtKB-UniRule"/>
</dbReference>
<dbReference type="InterPro" id="IPR003593">
    <property type="entry name" value="AAA+_ATPase"/>
</dbReference>
<dbReference type="KEGG" id="sgn:SGRA_0072"/>
<dbReference type="InterPro" id="IPR004815">
    <property type="entry name" value="Lon_bac/euk-typ"/>
</dbReference>
<dbReference type="eggNOG" id="COG0466">
    <property type="taxonomic scope" value="Bacteria"/>
</dbReference>
<feature type="binding site" evidence="10 13">
    <location>
        <begin position="387"/>
        <end position="394"/>
    </location>
    <ligand>
        <name>ATP</name>
        <dbReference type="ChEBI" id="CHEBI:30616"/>
    </ligand>
</feature>
<keyword evidence="7 10" id="KW-0067">ATP-binding</keyword>
<keyword evidence="2 10" id="KW-0963">Cytoplasm</keyword>
<accession>H6L4D8</accession>
<dbReference type="GO" id="GO:0004252">
    <property type="term" value="F:serine-type endopeptidase activity"/>
    <property type="evidence" value="ECO:0007669"/>
    <property type="project" value="UniProtKB-UniRule"/>
</dbReference>
<keyword evidence="8 10" id="KW-0346">Stress response</keyword>
<dbReference type="InterPro" id="IPR003111">
    <property type="entry name" value="Lon_prtase_N"/>
</dbReference>
<evidence type="ECO:0000256" key="5">
    <source>
        <dbReference type="ARBA" id="ARBA00022801"/>
    </source>
</evidence>
<dbReference type="InterPro" id="IPR008269">
    <property type="entry name" value="Lon_proteolytic"/>
</dbReference>
<dbReference type="Pfam" id="PF22667">
    <property type="entry name" value="Lon_lid"/>
    <property type="match status" value="1"/>
</dbReference>
<dbReference type="Gene3D" id="3.30.230.10">
    <property type="match status" value="1"/>
</dbReference>
<dbReference type="InterPro" id="IPR003959">
    <property type="entry name" value="ATPase_AAA_core"/>
</dbReference>
<dbReference type="PROSITE" id="PS51787">
    <property type="entry name" value="LON_N"/>
    <property type="match status" value="1"/>
</dbReference>
<evidence type="ECO:0000313" key="19">
    <source>
        <dbReference type="Proteomes" id="UP000007519"/>
    </source>
</evidence>
<gene>
    <name evidence="10 18" type="primary">lon</name>
    <name evidence="18" type="ordered locus">SGRA_0072</name>
</gene>
<feature type="active site" evidence="10 12">
    <location>
        <position position="754"/>
    </location>
</feature>
<dbReference type="EC" id="3.4.21.53" evidence="10 11"/>
<dbReference type="PANTHER" id="PTHR10046">
    <property type="entry name" value="ATP DEPENDENT LON PROTEASE FAMILY MEMBER"/>
    <property type="match status" value="1"/>
</dbReference>
<reference evidence="18 19" key="1">
    <citation type="journal article" date="2012" name="Stand. Genomic Sci.">
        <title>Complete genome sequencing and analysis of Saprospira grandis str. Lewin, a predatory marine bacterium.</title>
        <authorList>
            <person name="Saw J.H."/>
            <person name="Yuryev A."/>
            <person name="Kanbe M."/>
            <person name="Hou S."/>
            <person name="Young A.G."/>
            <person name="Aizawa S."/>
            <person name="Alam M."/>
        </authorList>
    </citation>
    <scope>NUCLEOTIDE SEQUENCE [LARGE SCALE GENOMIC DNA]</scope>
    <source>
        <strain evidence="18 19">Lewin</strain>
    </source>
</reference>
<dbReference type="GO" id="GO:0034605">
    <property type="term" value="P:cellular response to heat"/>
    <property type="evidence" value="ECO:0007669"/>
    <property type="project" value="UniProtKB-UniRule"/>
</dbReference>
<comment type="induction">
    <text evidence="10">By heat shock.</text>
</comment>
<organism evidence="18 19">
    <name type="scientific">Saprospira grandis (strain Lewin)</name>
    <dbReference type="NCBI Taxonomy" id="984262"/>
    <lineage>
        <taxon>Bacteria</taxon>
        <taxon>Pseudomonadati</taxon>
        <taxon>Bacteroidota</taxon>
        <taxon>Saprospiria</taxon>
        <taxon>Saprospirales</taxon>
        <taxon>Saprospiraceae</taxon>
        <taxon>Saprospira</taxon>
    </lineage>
</organism>
<dbReference type="InterPro" id="IPR054594">
    <property type="entry name" value="Lon_lid"/>
</dbReference>
<keyword evidence="3 10" id="KW-0645">Protease</keyword>
<dbReference type="GO" id="GO:0006515">
    <property type="term" value="P:protein quality control for misfolded or incompletely synthesized proteins"/>
    <property type="evidence" value="ECO:0007669"/>
    <property type="project" value="UniProtKB-UniRule"/>
</dbReference>
<evidence type="ECO:0000256" key="1">
    <source>
        <dbReference type="ARBA" id="ARBA00004496"/>
    </source>
</evidence>
<sequence length="804" mass="90527">MSKKENDLSPEEEMEILPFFSVDEQEERLMQEEEYSYDLPVLALKNTVLFPGVVIPVTVGRERSIAAVQDAYADGKHILVFAQKDMEVDEPKLKDLHTLGVVAKILRLIKMPDDSYTAILQGRRRTGRERKALQTLPFLRAEPILLVDEWPKKKEQIEFEATLQSIREKSEALIDISPQIPSDAVQLLHKIQNSGFLVNFVATNMQVSVSAKQELLNESKLLKRAKILLDQLSIQLHITEIRAELEEKVREEMEKQQRDYILNQQMKLIQDELGENPQSQEVDRLRAKAADKDWSEAVQEKFDRELRRLERTNPMAPDYSLTLNYLETLVDLPWNEFSQDNFDLNKAEKILDQDHYGLDKVKDRILEYLAVLELRQDMKAPIICLLGPPGVGKTSLGRSVASALNREYIRMSLGGLHDESELRGHRKTYIGAMPGRIIQSLKKAGSSNPVFILDEIDKMGRGQRGDPSSALLEILDPEQNSSFYDNYLELDYDLSKVLFIATSNSLSSIQPALLDRMEIIELSGYSVEEKLEIAKRHLIPKQRKEHGLSGNQFRIGAKALQTLVSDYTQESGVRKLERQIARLMRIAAKQIAQGDKKQVRFSTAQDVEDALGIKTTVKDIYEEKLPAGVAVGLAWTQVGGEILFIEASLSPGKGKLQLTGNLGDVMKESAALALSYLKSHAEEFGIEASLFEQRDVHLHVPAGAVPKDGPSAGITMLSALASAFKGKALRSHLAMTGEISLRGRVLRVGGIKEKILAAKRAGVKELILCEDNRPHVMEVKAEYIKGLEFHYVKRMEDVLKIALR</sequence>
<dbReference type="HOGENOM" id="CLU_004109_4_3_10"/>
<dbReference type="RefSeq" id="WP_014373069.1">
    <property type="nucleotide sequence ID" value="NC_016940.1"/>
</dbReference>
<dbReference type="InterPro" id="IPR027065">
    <property type="entry name" value="Lon_Prtase"/>
</dbReference>
<dbReference type="PROSITE" id="PS01046">
    <property type="entry name" value="LON_SER"/>
    <property type="match status" value="1"/>
</dbReference>
<evidence type="ECO:0000256" key="12">
    <source>
        <dbReference type="PIRSR" id="PIRSR001174-1"/>
    </source>
</evidence>
<dbReference type="EMBL" id="CP002831">
    <property type="protein sequence ID" value="AFC22817.1"/>
    <property type="molecule type" value="Genomic_DNA"/>
</dbReference>
<dbReference type="InterPro" id="IPR015947">
    <property type="entry name" value="PUA-like_sf"/>
</dbReference>
<dbReference type="InterPro" id="IPR027543">
    <property type="entry name" value="Lon_bac"/>
</dbReference>
<dbReference type="SMART" id="SM00464">
    <property type="entry name" value="LON"/>
    <property type="match status" value="1"/>
</dbReference>
<evidence type="ECO:0000256" key="4">
    <source>
        <dbReference type="ARBA" id="ARBA00022741"/>
    </source>
</evidence>
<evidence type="ECO:0000313" key="18">
    <source>
        <dbReference type="EMBL" id="AFC22817.1"/>
    </source>
</evidence>
<dbReference type="Gene3D" id="1.20.5.5270">
    <property type="match status" value="1"/>
</dbReference>
<dbReference type="SUPFAM" id="SSF52540">
    <property type="entry name" value="P-loop containing nucleoside triphosphate hydrolases"/>
    <property type="match status" value="1"/>
</dbReference>
<dbReference type="InterPro" id="IPR008268">
    <property type="entry name" value="Peptidase_S16_AS"/>
</dbReference>
<dbReference type="PRINTS" id="PR00830">
    <property type="entry name" value="ENDOLAPTASE"/>
</dbReference>
<keyword evidence="4 10" id="KW-0547">Nucleotide-binding</keyword>
<evidence type="ECO:0000256" key="14">
    <source>
        <dbReference type="PROSITE-ProRule" id="PRU01122"/>
    </source>
</evidence>
<keyword evidence="6 10" id="KW-0720">Serine protease</keyword>
<proteinExistence type="evidence at transcript level"/>
<dbReference type="AlphaFoldDB" id="H6L4D8"/>
<dbReference type="NCBIfam" id="TIGR00763">
    <property type="entry name" value="lon"/>
    <property type="match status" value="1"/>
</dbReference>
<dbReference type="SUPFAM" id="SSF88697">
    <property type="entry name" value="PUA domain-like"/>
    <property type="match status" value="1"/>
</dbReference>
<evidence type="ECO:0000256" key="6">
    <source>
        <dbReference type="ARBA" id="ARBA00022825"/>
    </source>
</evidence>
<feature type="active site" evidence="10 12">
    <location>
        <position position="711"/>
    </location>
</feature>
<dbReference type="Proteomes" id="UP000007519">
    <property type="component" value="Chromosome"/>
</dbReference>
<comment type="subcellular location">
    <subcellularLocation>
        <location evidence="1 10 11">Cytoplasm</location>
    </subcellularLocation>
</comment>
<dbReference type="Gene3D" id="3.40.50.300">
    <property type="entry name" value="P-loop containing nucleotide triphosphate hydrolases"/>
    <property type="match status" value="1"/>
</dbReference>
<evidence type="ECO:0000256" key="2">
    <source>
        <dbReference type="ARBA" id="ARBA00022490"/>
    </source>
</evidence>
<feature type="domain" description="Lon N-terminal" evidence="17">
    <location>
        <begin position="39"/>
        <end position="236"/>
    </location>
</feature>
<keyword evidence="19" id="KW-1185">Reference proteome</keyword>
<dbReference type="GO" id="GO:0016887">
    <property type="term" value="F:ATP hydrolysis activity"/>
    <property type="evidence" value="ECO:0007669"/>
    <property type="project" value="UniProtKB-UniRule"/>
</dbReference>
<comment type="catalytic activity">
    <reaction evidence="9 10 11 14">
        <text>Hydrolysis of proteins in presence of ATP.</text>
        <dbReference type="EC" id="3.4.21.53"/>
    </reaction>
</comment>
<dbReference type="Pfam" id="PF05362">
    <property type="entry name" value="Lon_C"/>
    <property type="match status" value="1"/>
</dbReference>
<dbReference type="GO" id="GO:0004176">
    <property type="term" value="F:ATP-dependent peptidase activity"/>
    <property type="evidence" value="ECO:0007669"/>
    <property type="project" value="UniProtKB-UniRule"/>
</dbReference>
<feature type="domain" description="Lon proteolytic" evidence="16">
    <location>
        <begin position="624"/>
        <end position="804"/>
    </location>
</feature>
<dbReference type="GO" id="GO:0005524">
    <property type="term" value="F:ATP binding"/>
    <property type="evidence" value="ECO:0007669"/>
    <property type="project" value="UniProtKB-UniRule"/>
</dbReference>
<evidence type="ECO:0000256" key="7">
    <source>
        <dbReference type="ARBA" id="ARBA00022840"/>
    </source>
</evidence>
<dbReference type="GO" id="GO:0005737">
    <property type="term" value="C:cytoplasm"/>
    <property type="evidence" value="ECO:0007669"/>
    <property type="project" value="UniProtKB-SubCell"/>
</dbReference>
<dbReference type="FunFam" id="3.40.50.300:FF:000021">
    <property type="entry name" value="Lon protease homolog"/>
    <property type="match status" value="1"/>
</dbReference>
<evidence type="ECO:0000259" key="16">
    <source>
        <dbReference type="PROSITE" id="PS51786"/>
    </source>
</evidence>
<protein>
    <recommendedName>
        <fullName evidence="10 11">Lon protease</fullName>
        <ecNumber evidence="10 11">3.4.21.53</ecNumber>
    </recommendedName>
    <alternativeName>
        <fullName evidence="10">ATP-dependent protease La</fullName>
    </alternativeName>
</protein>
<comment type="similarity">
    <text evidence="10 11 14 15">Belongs to the peptidase S16 family.</text>
</comment>
<evidence type="ECO:0000256" key="9">
    <source>
        <dbReference type="ARBA" id="ARBA00050665"/>
    </source>
</evidence>
<comment type="subunit">
    <text evidence="10 11">Homohexamer. Organized in a ring with a central cavity.</text>
</comment>